<accession>A0A6S6YJ35</accession>
<dbReference type="GO" id="GO:0140359">
    <property type="term" value="F:ABC-type transporter activity"/>
    <property type="evidence" value="ECO:0007669"/>
    <property type="project" value="InterPro"/>
</dbReference>
<evidence type="ECO:0000256" key="2">
    <source>
        <dbReference type="ARBA" id="ARBA00007783"/>
    </source>
</evidence>
<dbReference type="InterPro" id="IPR000412">
    <property type="entry name" value="ABC_2_transport"/>
</dbReference>
<dbReference type="RefSeq" id="WP_175172757.1">
    <property type="nucleotide sequence ID" value="NZ_CADIJX010000001.1"/>
</dbReference>
<keyword evidence="12" id="KW-1185">Reference proteome</keyword>
<evidence type="ECO:0000313" key="12">
    <source>
        <dbReference type="Proteomes" id="UP000494108"/>
    </source>
</evidence>
<dbReference type="InterPro" id="IPR047817">
    <property type="entry name" value="ABC2_TM_bact-type"/>
</dbReference>
<keyword evidence="5" id="KW-0997">Cell inner membrane</keyword>
<evidence type="ECO:0000256" key="9">
    <source>
        <dbReference type="RuleBase" id="RU361157"/>
    </source>
</evidence>
<feature type="transmembrane region" description="Helical" evidence="9">
    <location>
        <begin position="235"/>
        <end position="253"/>
    </location>
</feature>
<evidence type="ECO:0000256" key="7">
    <source>
        <dbReference type="ARBA" id="ARBA00022989"/>
    </source>
</evidence>
<dbReference type="Proteomes" id="UP000494108">
    <property type="component" value="Unassembled WGS sequence"/>
</dbReference>
<keyword evidence="4 9" id="KW-1003">Cell membrane</keyword>
<evidence type="ECO:0000256" key="8">
    <source>
        <dbReference type="ARBA" id="ARBA00023136"/>
    </source>
</evidence>
<sequence>MFAKRSSIAIIRAVLFALVLREVRGRFGVNRLGAFWFVFEPLAHISVLLTVFSVLRGARVNYGPDLLVFLVSGIIPFLLFKNIALKGMEAVSANKALFAYRQIKPVDTVLARAISETALMSCVYILVVFALGFWGDHEVLIARPVLFMSMVLLGILLSLGLALIFCVVGEAMPEIKNLIKLAYMPLYFLSGVIMPLWIVPPTFRDYLLWNPYVHIIDGIREATFAYYPQVPGIDFQYAASVTLGVLFIGVMLYRSRRQQLLAI</sequence>
<keyword evidence="8 9" id="KW-0472">Membrane</keyword>
<keyword evidence="7 9" id="KW-1133">Transmembrane helix</keyword>
<proteinExistence type="inferred from homology"/>
<dbReference type="PANTHER" id="PTHR30413">
    <property type="entry name" value="INNER MEMBRANE TRANSPORT PERMEASE"/>
    <property type="match status" value="1"/>
</dbReference>
<comment type="similarity">
    <text evidence="2 9">Belongs to the ABC-2 integral membrane protein family.</text>
</comment>
<feature type="transmembrane region" description="Helical" evidence="9">
    <location>
        <begin position="35"/>
        <end position="55"/>
    </location>
</feature>
<feature type="domain" description="ABC transmembrane type-2" evidence="10">
    <location>
        <begin position="32"/>
        <end position="256"/>
    </location>
</feature>
<evidence type="ECO:0000256" key="5">
    <source>
        <dbReference type="ARBA" id="ARBA00022519"/>
    </source>
</evidence>
<dbReference type="PRINTS" id="PR00164">
    <property type="entry name" value="ABC2TRNSPORT"/>
</dbReference>
<evidence type="ECO:0000259" key="10">
    <source>
        <dbReference type="PROSITE" id="PS51012"/>
    </source>
</evidence>
<feature type="transmembrane region" description="Helical" evidence="9">
    <location>
        <begin position="67"/>
        <end position="88"/>
    </location>
</feature>
<feature type="transmembrane region" description="Helical" evidence="9">
    <location>
        <begin position="146"/>
        <end position="169"/>
    </location>
</feature>
<reference evidence="11 12" key="1">
    <citation type="submission" date="2020-04" db="EMBL/GenBank/DDBJ databases">
        <authorList>
            <person name="De Canck E."/>
        </authorList>
    </citation>
    <scope>NUCLEOTIDE SEQUENCE [LARGE SCALE GENOMIC DNA]</scope>
    <source>
        <strain evidence="11 12">LMG 3431</strain>
    </source>
</reference>
<comment type="subcellular location">
    <subcellularLocation>
        <location evidence="1 9">Cell inner membrane</location>
        <topology evidence="1 9">Multi-pass membrane protein</topology>
    </subcellularLocation>
</comment>
<keyword evidence="6 9" id="KW-0812">Transmembrane</keyword>
<evidence type="ECO:0000256" key="4">
    <source>
        <dbReference type="ARBA" id="ARBA00022475"/>
    </source>
</evidence>
<name>A0A6S6YJ35_9BURK</name>
<evidence type="ECO:0000256" key="1">
    <source>
        <dbReference type="ARBA" id="ARBA00004429"/>
    </source>
</evidence>
<dbReference type="EMBL" id="CADIJX010000001">
    <property type="protein sequence ID" value="CAB3626842.1"/>
    <property type="molecule type" value="Genomic_DNA"/>
</dbReference>
<dbReference type="Pfam" id="PF01061">
    <property type="entry name" value="ABC2_membrane"/>
    <property type="match status" value="1"/>
</dbReference>
<feature type="transmembrane region" description="Helical" evidence="9">
    <location>
        <begin position="181"/>
        <end position="199"/>
    </location>
</feature>
<dbReference type="AlphaFoldDB" id="A0A6S6YJ35"/>
<gene>
    <name evidence="11" type="primary">kpsM</name>
    <name evidence="11" type="ORF">LMG3431_00407</name>
</gene>
<dbReference type="GO" id="GO:0015920">
    <property type="term" value="P:lipopolysaccharide transport"/>
    <property type="evidence" value="ECO:0007669"/>
    <property type="project" value="TreeGrafter"/>
</dbReference>
<dbReference type="PROSITE" id="PS51012">
    <property type="entry name" value="ABC_TM2"/>
    <property type="match status" value="1"/>
</dbReference>
<dbReference type="GO" id="GO:0043190">
    <property type="term" value="C:ATP-binding cassette (ABC) transporter complex"/>
    <property type="evidence" value="ECO:0007669"/>
    <property type="project" value="InterPro"/>
</dbReference>
<organism evidence="11 12">
    <name type="scientific">Achromobacter pestifer</name>
    <dbReference type="NCBI Taxonomy" id="1353889"/>
    <lineage>
        <taxon>Bacteria</taxon>
        <taxon>Pseudomonadati</taxon>
        <taxon>Pseudomonadota</taxon>
        <taxon>Betaproteobacteria</taxon>
        <taxon>Burkholderiales</taxon>
        <taxon>Alcaligenaceae</taxon>
        <taxon>Achromobacter</taxon>
    </lineage>
</organism>
<evidence type="ECO:0000256" key="6">
    <source>
        <dbReference type="ARBA" id="ARBA00022692"/>
    </source>
</evidence>
<keyword evidence="3 9" id="KW-0813">Transport</keyword>
<evidence type="ECO:0000313" key="11">
    <source>
        <dbReference type="EMBL" id="CAB3626842.1"/>
    </source>
</evidence>
<evidence type="ECO:0000256" key="3">
    <source>
        <dbReference type="ARBA" id="ARBA00022448"/>
    </source>
</evidence>
<dbReference type="PANTHER" id="PTHR30413:SF8">
    <property type="entry name" value="TRANSPORT PERMEASE PROTEIN"/>
    <property type="match status" value="1"/>
</dbReference>
<dbReference type="InterPro" id="IPR013525">
    <property type="entry name" value="ABC2_TM"/>
</dbReference>
<protein>
    <recommendedName>
        <fullName evidence="9">Transport permease protein</fullName>
    </recommendedName>
</protein>
<feature type="transmembrane region" description="Helical" evidence="9">
    <location>
        <begin position="109"/>
        <end position="134"/>
    </location>
</feature>